<proteinExistence type="predicted"/>
<dbReference type="Proteomes" id="UP001553843">
    <property type="component" value="Unassembled WGS sequence"/>
</dbReference>
<keyword evidence="2" id="KW-1185">Reference proteome</keyword>
<protein>
    <submittedName>
        <fullName evidence="1">Uncharacterized protein</fullName>
    </submittedName>
</protein>
<evidence type="ECO:0000313" key="2">
    <source>
        <dbReference type="Proteomes" id="UP001553843"/>
    </source>
</evidence>
<dbReference type="EMBL" id="JBEYRS010000012">
    <property type="protein sequence ID" value="MEW2365624.1"/>
    <property type="molecule type" value="Genomic_DNA"/>
</dbReference>
<organism evidence="1 2">
    <name type="scientific">Streptomyces huasconensis</name>
    <dbReference type="NCBI Taxonomy" id="1854574"/>
    <lineage>
        <taxon>Bacteria</taxon>
        <taxon>Bacillati</taxon>
        <taxon>Actinomycetota</taxon>
        <taxon>Actinomycetes</taxon>
        <taxon>Kitasatosporales</taxon>
        <taxon>Streptomycetaceae</taxon>
        <taxon>Streptomyces</taxon>
    </lineage>
</organism>
<dbReference type="RefSeq" id="WP_359780876.1">
    <property type="nucleotide sequence ID" value="NZ_JBEYRR010000008.1"/>
</dbReference>
<evidence type="ECO:0000313" key="1">
    <source>
        <dbReference type="EMBL" id="MEW2365624.1"/>
    </source>
</evidence>
<gene>
    <name evidence="1" type="ORF">AB0887_27195</name>
</gene>
<name>A0ABV3M1P7_9ACTN</name>
<accession>A0ABV3M1P7</accession>
<reference evidence="1 2" key="1">
    <citation type="submission" date="2024-06" db="EMBL/GenBank/DDBJ databases">
        <title>The Natural Products Discovery Center: Release of the First 8490 Sequenced Strains for Exploring Actinobacteria Biosynthetic Diversity.</title>
        <authorList>
            <person name="Kalkreuter E."/>
            <person name="Kautsar S.A."/>
            <person name="Yang D."/>
            <person name="Bader C.D."/>
            <person name="Teijaro C.N."/>
            <person name="Fluegel L."/>
            <person name="Davis C.M."/>
            <person name="Simpson J.R."/>
            <person name="Lauterbach L."/>
            <person name="Steele A.D."/>
            <person name="Gui C."/>
            <person name="Meng S."/>
            <person name="Li G."/>
            <person name="Viehrig K."/>
            <person name="Ye F."/>
            <person name="Su P."/>
            <person name="Kiefer A.F."/>
            <person name="Nichols A."/>
            <person name="Cepeda A.J."/>
            <person name="Yan W."/>
            <person name="Fan B."/>
            <person name="Jiang Y."/>
            <person name="Adhikari A."/>
            <person name="Zheng C.-J."/>
            <person name="Schuster L."/>
            <person name="Cowan T.M."/>
            <person name="Smanski M.J."/>
            <person name="Chevrette M.G."/>
            <person name="De Carvalho L.P.S."/>
            <person name="Shen B."/>
        </authorList>
    </citation>
    <scope>NUCLEOTIDE SEQUENCE [LARGE SCALE GENOMIC DNA]</scope>
    <source>
        <strain evidence="1 2">NPDC047833</strain>
    </source>
</reference>
<sequence>MTDPLARIEAAAIEADRAAALTDIEECRIAHSARASGLRGAARILQSHDGPSIAEAAAQDRAYWTDKYSR</sequence>
<comment type="caution">
    <text evidence="1">The sequence shown here is derived from an EMBL/GenBank/DDBJ whole genome shotgun (WGS) entry which is preliminary data.</text>
</comment>